<evidence type="ECO:0000313" key="3">
    <source>
        <dbReference type="Proteomes" id="UP000029014"/>
    </source>
</evidence>
<comment type="caution">
    <text evidence="2">The sequence shown here is derived from an EMBL/GenBank/DDBJ whole genome shotgun (WGS) entry which is preliminary data.</text>
</comment>
<feature type="region of interest" description="Disordered" evidence="1">
    <location>
        <begin position="1"/>
        <end position="34"/>
    </location>
</feature>
<sequence length="53" mass="5788">MTENNHGDAGADHGADTPMRDIHGKQRLSAPSGRPTCPFVALGRWLSRLFADR</sequence>
<feature type="compositionally biased region" description="Basic and acidic residues" evidence="1">
    <location>
        <begin position="1"/>
        <end position="24"/>
    </location>
</feature>
<evidence type="ECO:0000313" key="2">
    <source>
        <dbReference type="EMBL" id="KFI72400.1"/>
    </source>
</evidence>
<dbReference type="EMBL" id="JGZD01000009">
    <property type="protein sequence ID" value="KFI72400.1"/>
    <property type="molecule type" value="Genomic_DNA"/>
</dbReference>
<organism evidence="2 3">
    <name type="scientific">Bifidobacterium minimum</name>
    <dbReference type="NCBI Taxonomy" id="1693"/>
    <lineage>
        <taxon>Bacteria</taxon>
        <taxon>Bacillati</taxon>
        <taxon>Actinomycetota</taxon>
        <taxon>Actinomycetes</taxon>
        <taxon>Bifidobacteriales</taxon>
        <taxon>Bifidobacteriaceae</taxon>
        <taxon>Bifidobacterium</taxon>
    </lineage>
</organism>
<protein>
    <submittedName>
        <fullName evidence="2">Uncharacterized protein</fullName>
    </submittedName>
</protein>
<dbReference type="RefSeq" id="WP_022861551.1">
    <property type="nucleotide sequence ID" value="NZ_JGZD01000009.1"/>
</dbReference>
<accession>A0A087BN00</accession>
<reference evidence="2 3" key="1">
    <citation type="submission" date="2014-03" db="EMBL/GenBank/DDBJ databases">
        <title>Genomics of Bifidobacteria.</title>
        <authorList>
            <person name="Ventura M."/>
            <person name="Milani C."/>
            <person name="Lugli G.A."/>
        </authorList>
    </citation>
    <scope>NUCLEOTIDE SEQUENCE [LARGE SCALE GENOMIC DNA]</scope>
    <source>
        <strain evidence="2 3">LMG 11592</strain>
    </source>
</reference>
<dbReference type="STRING" id="1693.BMIN_0295"/>
<dbReference type="AlphaFoldDB" id="A0A087BN00"/>
<dbReference type="Proteomes" id="UP000029014">
    <property type="component" value="Unassembled WGS sequence"/>
</dbReference>
<keyword evidence="3" id="KW-1185">Reference proteome</keyword>
<evidence type="ECO:0000256" key="1">
    <source>
        <dbReference type="SAM" id="MobiDB-lite"/>
    </source>
</evidence>
<name>A0A087BN00_9BIFI</name>
<gene>
    <name evidence="2" type="ORF">BMIN_0295</name>
</gene>
<proteinExistence type="predicted"/>